<evidence type="ECO:0000259" key="2">
    <source>
        <dbReference type="PROSITE" id="PS50975"/>
    </source>
</evidence>
<dbReference type="GO" id="GO:0046872">
    <property type="term" value="F:metal ion binding"/>
    <property type="evidence" value="ECO:0007669"/>
    <property type="project" value="InterPro"/>
</dbReference>
<dbReference type="InterPro" id="IPR011761">
    <property type="entry name" value="ATP-grasp"/>
</dbReference>
<name>A0A949K620_9FIRM</name>
<sequence>MKKRVLVYPCGTEIGLEIYRAVNKSIHFQLIGGSSNYDHGQFVYKDLINDLPFITDDSSKEDIVAFNQCILNKRIDFIYPAMDGVVYAFAKYRQYLKPVVIAPDYKTAAITRSKSRTYEYFADTLKTPSCYEEIDEIAEYPVFVKPDVGQGSVGTAVVKSSQELRYLLTKNLDLLILEYLPGEEYTIDCFTNSEGKLVYARGRTRKRIKNGISVNAVFYDEPEFGIIAEKINKQLNQRGGWFFQLKRDRNGALTLLEIASRIAGTSSITRNTGVNLPLLTLHLFNGNSIHDVLINPYDIELDRALYNKYHLSLSYDTVYFDYDDTIVIDSRINTQIMAFVFQCINNGKHLVLLTKHKGDIFAELRKYRLETLFDQVMQLDATEEKAAFIMDSNSILIDDSYGERLKIASIFHIPTFDTHMIECLLEEND</sequence>
<protein>
    <submittedName>
        <fullName evidence="3">ATP-grasp domain-containing protein</fullName>
    </submittedName>
</protein>
<dbReference type="Proteomes" id="UP000712157">
    <property type="component" value="Unassembled WGS sequence"/>
</dbReference>
<proteinExistence type="predicted"/>
<dbReference type="GO" id="GO:0005524">
    <property type="term" value="F:ATP binding"/>
    <property type="evidence" value="ECO:0007669"/>
    <property type="project" value="UniProtKB-UniRule"/>
</dbReference>
<evidence type="ECO:0000256" key="1">
    <source>
        <dbReference type="PROSITE-ProRule" id="PRU00409"/>
    </source>
</evidence>
<feature type="domain" description="ATP-grasp" evidence="2">
    <location>
        <begin position="112"/>
        <end position="285"/>
    </location>
</feature>
<comment type="caution">
    <text evidence="3">The sequence shown here is derived from an EMBL/GenBank/DDBJ whole genome shotgun (WGS) entry which is preliminary data.</text>
</comment>
<dbReference type="AlphaFoldDB" id="A0A949K620"/>
<dbReference type="Gene3D" id="3.40.50.20">
    <property type="match status" value="1"/>
</dbReference>
<dbReference type="SUPFAM" id="SSF56059">
    <property type="entry name" value="Glutathione synthetase ATP-binding domain-like"/>
    <property type="match status" value="1"/>
</dbReference>
<reference evidence="3" key="1">
    <citation type="submission" date="2021-06" db="EMBL/GenBank/DDBJ databases">
        <title>Description of novel taxa of the family Lachnospiraceae.</title>
        <authorList>
            <person name="Chaplin A.V."/>
            <person name="Sokolova S.R."/>
            <person name="Pikina A.P."/>
            <person name="Korzhanova M."/>
            <person name="Belova V."/>
            <person name="Korostin D."/>
            <person name="Efimov B.A."/>
        </authorList>
    </citation>
    <scope>NUCLEOTIDE SEQUENCE</scope>
    <source>
        <strain evidence="3">ASD5720</strain>
    </source>
</reference>
<dbReference type="Pfam" id="PF15632">
    <property type="entry name" value="ATPgrasp_Ter"/>
    <property type="match status" value="1"/>
</dbReference>
<dbReference type="Gene3D" id="3.30.470.20">
    <property type="entry name" value="ATP-grasp fold, B domain"/>
    <property type="match status" value="1"/>
</dbReference>
<dbReference type="RefSeq" id="WP_238720609.1">
    <property type="nucleotide sequence ID" value="NZ_JAHQCW010000003.1"/>
</dbReference>
<keyword evidence="1" id="KW-0547">Nucleotide-binding</keyword>
<gene>
    <name evidence="3" type="ORF">KTH89_03295</name>
</gene>
<accession>A0A949K620</accession>
<keyword evidence="1" id="KW-0067">ATP-binding</keyword>
<evidence type="ECO:0000313" key="3">
    <source>
        <dbReference type="EMBL" id="MBU9735547.1"/>
    </source>
</evidence>
<evidence type="ECO:0000313" key="4">
    <source>
        <dbReference type="Proteomes" id="UP000712157"/>
    </source>
</evidence>
<dbReference type="Gene3D" id="3.30.1490.20">
    <property type="entry name" value="ATP-grasp fold, A domain"/>
    <property type="match status" value="1"/>
</dbReference>
<dbReference type="EMBL" id="JAHQCW010000003">
    <property type="protein sequence ID" value="MBU9735547.1"/>
    <property type="molecule type" value="Genomic_DNA"/>
</dbReference>
<organism evidence="3 4">
    <name type="scientific">Diplocloster agilis</name>
    <dbReference type="NCBI Taxonomy" id="2850323"/>
    <lineage>
        <taxon>Bacteria</taxon>
        <taxon>Bacillati</taxon>
        <taxon>Bacillota</taxon>
        <taxon>Clostridia</taxon>
        <taxon>Lachnospirales</taxon>
        <taxon>Lachnospiraceae</taxon>
        <taxon>Diplocloster</taxon>
    </lineage>
</organism>
<dbReference type="InterPro" id="IPR013815">
    <property type="entry name" value="ATP_grasp_subdomain_1"/>
</dbReference>
<keyword evidence="4" id="KW-1185">Reference proteome</keyword>
<dbReference type="PROSITE" id="PS50975">
    <property type="entry name" value="ATP_GRASP"/>
    <property type="match status" value="1"/>
</dbReference>